<dbReference type="PIRSF" id="PIRSF005096">
    <property type="entry name" value="GALM"/>
    <property type="match status" value="1"/>
</dbReference>
<dbReference type="InterPro" id="IPR018052">
    <property type="entry name" value="Ald1_epimerase_CS"/>
</dbReference>
<comment type="pathway">
    <text evidence="2 8">Carbohydrate metabolism; hexose metabolism.</text>
</comment>
<organism evidence="12 13">
    <name type="scientific">Alkaliphilus metalliredigens (strain QYMF)</name>
    <dbReference type="NCBI Taxonomy" id="293826"/>
    <lineage>
        <taxon>Bacteria</taxon>
        <taxon>Bacillati</taxon>
        <taxon>Bacillota</taxon>
        <taxon>Clostridia</taxon>
        <taxon>Peptostreptococcales</taxon>
        <taxon>Natronincolaceae</taxon>
        <taxon>Alkaliphilus</taxon>
    </lineage>
</organism>
<dbReference type="Proteomes" id="UP000001572">
    <property type="component" value="Chromosome"/>
</dbReference>
<sequence length="349" mass="39262">MDILIEKCNEALDGNTLVIYTLTNEAGMKVKICNLGATIISLFAPDRKGKYQDIVLGFEKIENYYNNTQFLGAIIGRYANRIEGGVIEIGGIEYKLERNDGNNHLHGGYRGFDKVFWSDEAVSKGEKSLVLSYTSEDMEENYPGKLEVKVSYSLTSDNALRIDYYGISNKDTIVNLTNHSYFNLSGHDKGDIGGHELIIDAEYFTPINQECLPTGEIRSVEGTAMDFRNMKIIATGLESDEEQIIMGQGYDHNFVLRSNGDLKKKAAEVHDPVSGRRMEVYTTKPGIQFYSGNHLESSATGKNGVSYKKWSGLCLETQYFPNGMKHKHFPSCILKKGKEYKHTTIYKFL</sequence>
<dbReference type="GO" id="GO:0005737">
    <property type="term" value="C:cytoplasm"/>
    <property type="evidence" value="ECO:0007669"/>
    <property type="project" value="TreeGrafter"/>
</dbReference>
<evidence type="ECO:0000256" key="10">
    <source>
        <dbReference type="PIRSR" id="PIRSR005096-2"/>
    </source>
</evidence>
<dbReference type="InterPro" id="IPR014718">
    <property type="entry name" value="GH-type_carb-bd"/>
</dbReference>
<evidence type="ECO:0000313" key="13">
    <source>
        <dbReference type="Proteomes" id="UP000001572"/>
    </source>
</evidence>
<evidence type="ECO:0000256" key="11">
    <source>
        <dbReference type="PIRSR" id="PIRSR005096-3"/>
    </source>
</evidence>
<dbReference type="SUPFAM" id="SSF74650">
    <property type="entry name" value="Galactose mutarotase-like"/>
    <property type="match status" value="1"/>
</dbReference>
<feature type="binding site" evidence="11">
    <location>
        <begin position="80"/>
        <end position="81"/>
    </location>
    <ligand>
        <name>beta-D-galactose</name>
        <dbReference type="ChEBI" id="CHEBI:27667"/>
    </ligand>
</feature>
<dbReference type="Gene3D" id="2.70.98.10">
    <property type="match status" value="1"/>
</dbReference>
<evidence type="ECO:0000256" key="6">
    <source>
        <dbReference type="ARBA" id="ARBA00023235"/>
    </source>
</evidence>
<dbReference type="NCBIfam" id="NF008277">
    <property type="entry name" value="PRK11055.1"/>
    <property type="match status" value="1"/>
</dbReference>
<dbReference type="CDD" id="cd09019">
    <property type="entry name" value="galactose_mutarotase_like"/>
    <property type="match status" value="1"/>
</dbReference>
<dbReference type="AlphaFoldDB" id="A6TUQ1"/>
<dbReference type="GO" id="GO:0006006">
    <property type="term" value="P:glucose metabolic process"/>
    <property type="evidence" value="ECO:0007669"/>
    <property type="project" value="TreeGrafter"/>
</dbReference>
<dbReference type="PROSITE" id="PS00545">
    <property type="entry name" value="ALDOSE_1_EPIMERASE"/>
    <property type="match status" value="1"/>
</dbReference>
<keyword evidence="13" id="KW-1185">Reference proteome</keyword>
<gene>
    <name evidence="12" type="ordered locus">Amet_3800</name>
</gene>
<dbReference type="EC" id="5.1.3.3" evidence="4 8"/>
<feature type="active site" description="Proton acceptor" evidence="9">
    <location>
        <position position="316"/>
    </location>
</feature>
<evidence type="ECO:0000256" key="2">
    <source>
        <dbReference type="ARBA" id="ARBA00005028"/>
    </source>
</evidence>
<dbReference type="EMBL" id="CP000724">
    <property type="protein sequence ID" value="ABR49919.1"/>
    <property type="molecule type" value="Genomic_DNA"/>
</dbReference>
<comment type="similarity">
    <text evidence="3 8">Belongs to the aldose epimerase family.</text>
</comment>
<name>A6TUQ1_ALKMQ</name>
<keyword evidence="7 8" id="KW-0119">Carbohydrate metabolism</keyword>
<protein>
    <recommendedName>
        <fullName evidence="5 8">Aldose 1-epimerase</fullName>
        <ecNumber evidence="4 8">5.1.3.3</ecNumber>
    </recommendedName>
</protein>
<dbReference type="GO" id="GO:0004034">
    <property type="term" value="F:aldose 1-epimerase activity"/>
    <property type="evidence" value="ECO:0007669"/>
    <property type="project" value="UniProtKB-EC"/>
</dbReference>
<dbReference type="UniPathway" id="UPA00242"/>
<dbReference type="STRING" id="293826.Amet_3800"/>
<comment type="catalytic activity">
    <reaction evidence="1 8">
        <text>alpha-D-glucose = beta-D-glucose</text>
        <dbReference type="Rhea" id="RHEA:10264"/>
        <dbReference type="ChEBI" id="CHEBI:15903"/>
        <dbReference type="ChEBI" id="CHEBI:17925"/>
        <dbReference type="EC" id="5.1.3.3"/>
    </reaction>
</comment>
<dbReference type="GO" id="GO:0030246">
    <property type="term" value="F:carbohydrate binding"/>
    <property type="evidence" value="ECO:0007669"/>
    <property type="project" value="InterPro"/>
</dbReference>
<accession>A6TUQ1</accession>
<evidence type="ECO:0000256" key="1">
    <source>
        <dbReference type="ARBA" id="ARBA00001614"/>
    </source>
</evidence>
<feature type="binding site" evidence="10">
    <location>
        <position position="251"/>
    </location>
    <ligand>
        <name>beta-D-galactose</name>
        <dbReference type="ChEBI" id="CHEBI:27667"/>
    </ligand>
</feature>
<evidence type="ECO:0000256" key="9">
    <source>
        <dbReference type="PIRSR" id="PIRSR005096-1"/>
    </source>
</evidence>
<dbReference type="KEGG" id="amt:Amet_3800"/>
<evidence type="ECO:0000256" key="4">
    <source>
        <dbReference type="ARBA" id="ARBA00013185"/>
    </source>
</evidence>
<reference evidence="13" key="1">
    <citation type="journal article" date="2016" name="Genome Announc.">
        <title>Complete genome sequence of Alkaliphilus metalliredigens strain QYMF, an alkaliphilic and metal-reducing bacterium isolated from borax-contaminated leachate ponds.</title>
        <authorList>
            <person name="Hwang C."/>
            <person name="Copeland A."/>
            <person name="Lucas S."/>
            <person name="Lapidus A."/>
            <person name="Barry K."/>
            <person name="Detter J.C."/>
            <person name="Glavina Del Rio T."/>
            <person name="Hammon N."/>
            <person name="Israni S."/>
            <person name="Dalin E."/>
            <person name="Tice H."/>
            <person name="Pitluck S."/>
            <person name="Chertkov O."/>
            <person name="Brettin T."/>
            <person name="Bruce D."/>
            <person name="Han C."/>
            <person name="Schmutz J."/>
            <person name="Larimer F."/>
            <person name="Land M.L."/>
            <person name="Hauser L."/>
            <person name="Kyrpides N."/>
            <person name="Mikhailova N."/>
            <person name="Ye Q."/>
            <person name="Zhou J."/>
            <person name="Richardson P."/>
            <person name="Fields M.W."/>
        </authorList>
    </citation>
    <scope>NUCLEOTIDE SEQUENCE [LARGE SCALE GENOMIC DNA]</scope>
    <source>
        <strain evidence="13">QYMF</strain>
    </source>
</reference>
<dbReference type="RefSeq" id="WP_012064879.1">
    <property type="nucleotide sequence ID" value="NC_009633.1"/>
</dbReference>
<dbReference type="HOGENOM" id="CLU_031753_2_0_9"/>
<dbReference type="PANTHER" id="PTHR10091:SF0">
    <property type="entry name" value="GALACTOSE MUTAROTASE"/>
    <property type="match status" value="1"/>
</dbReference>
<dbReference type="InterPro" id="IPR047215">
    <property type="entry name" value="Galactose_mutarotase-like"/>
</dbReference>
<keyword evidence="6 8" id="KW-0413">Isomerase</keyword>
<evidence type="ECO:0000256" key="8">
    <source>
        <dbReference type="PIRNR" id="PIRNR005096"/>
    </source>
</evidence>
<dbReference type="Pfam" id="PF01263">
    <property type="entry name" value="Aldose_epim"/>
    <property type="match status" value="1"/>
</dbReference>
<evidence type="ECO:0000313" key="12">
    <source>
        <dbReference type="EMBL" id="ABR49919.1"/>
    </source>
</evidence>
<proteinExistence type="inferred from homology"/>
<dbReference type="eggNOG" id="COG2017">
    <property type="taxonomic scope" value="Bacteria"/>
</dbReference>
<feature type="binding site" evidence="11">
    <location>
        <begin position="179"/>
        <end position="181"/>
    </location>
    <ligand>
        <name>beta-D-galactose</name>
        <dbReference type="ChEBI" id="CHEBI:27667"/>
    </ligand>
</feature>
<evidence type="ECO:0000256" key="7">
    <source>
        <dbReference type="ARBA" id="ARBA00023277"/>
    </source>
</evidence>
<dbReference type="InterPro" id="IPR011013">
    <property type="entry name" value="Gal_mutarotase_sf_dom"/>
</dbReference>
<dbReference type="InterPro" id="IPR015443">
    <property type="entry name" value="Aldose_1-epimerase"/>
</dbReference>
<dbReference type="PANTHER" id="PTHR10091">
    <property type="entry name" value="ALDOSE-1-EPIMERASE"/>
    <property type="match status" value="1"/>
</dbReference>
<dbReference type="OrthoDB" id="9779408at2"/>
<evidence type="ECO:0000256" key="3">
    <source>
        <dbReference type="ARBA" id="ARBA00006206"/>
    </source>
</evidence>
<dbReference type="GO" id="GO:0033499">
    <property type="term" value="P:galactose catabolic process via UDP-galactose, Leloir pathway"/>
    <property type="evidence" value="ECO:0007669"/>
    <property type="project" value="TreeGrafter"/>
</dbReference>
<dbReference type="InterPro" id="IPR008183">
    <property type="entry name" value="Aldose_1/G6P_1-epimerase"/>
</dbReference>
<feature type="active site" description="Proton donor" evidence="9">
    <location>
        <position position="179"/>
    </location>
</feature>
<evidence type="ECO:0000256" key="5">
    <source>
        <dbReference type="ARBA" id="ARBA00014165"/>
    </source>
</evidence>